<dbReference type="EMBL" id="CAJNDS010002120">
    <property type="protein sequence ID" value="CAE7338365.1"/>
    <property type="molecule type" value="Genomic_DNA"/>
</dbReference>
<proteinExistence type="predicted"/>
<comment type="caution">
    <text evidence="2">The sequence shown here is derived from an EMBL/GenBank/DDBJ whole genome shotgun (WGS) entry which is preliminary data.</text>
</comment>
<reference evidence="2" key="1">
    <citation type="submission" date="2021-02" db="EMBL/GenBank/DDBJ databases">
        <authorList>
            <person name="Dougan E. K."/>
            <person name="Rhodes N."/>
            <person name="Thang M."/>
            <person name="Chan C."/>
        </authorList>
    </citation>
    <scope>NUCLEOTIDE SEQUENCE</scope>
</reference>
<keyword evidence="3" id="KW-1185">Reference proteome</keyword>
<keyword evidence="1" id="KW-0732">Signal</keyword>
<evidence type="ECO:0000313" key="3">
    <source>
        <dbReference type="Proteomes" id="UP000604046"/>
    </source>
</evidence>
<name>A0A812P323_9DINO</name>
<evidence type="ECO:0000256" key="1">
    <source>
        <dbReference type="SAM" id="SignalP"/>
    </source>
</evidence>
<accession>A0A812P323</accession>
<protein>
    <submittedName>
        <fullName evidence="2">Uncharacterized protein</fullName>
    </submittedName>
</protein>
<sequence>MGQTVTLLLAIFWLGRTGEDEQLDTMESCWADDPLGSKGSWARYCCRPKPCGQSGCWVPPMYTYEFCCDEDACRPLAMEEIKRALDLAVESLPNENASLLAFRAAPEAFRSMRGLQAQLSTQEQACSCGIAYAVATLLWYSEDSPALDAAIKPRWFLEGVDWGEFLAQGWSSIFKWLDRFRSEEGEGSAHDENFVQSPDQDVEELSERWQALLRFVRSAQEKALRIVAARKAEISGELSISDVIRELRKHGVFQRVWHHVLADLTRRRKGQKCVVGKGPENSGRWLACEPWEYHLTANFSSVLPSVGDRDGFDGLGKSNVAVCVLGAPRTVVKTYTGIREKVVEALQGDTFIYVPFSDMFTPVLEEDLRALGRAVTAIVVPDVDRKTFENRTVSEFVDRRLWMLYAKANGPWRAPLYGQMGSSMWGYHNQHCCRRMVESFEQQRGWEYEWVVFARAEMVWTHSHPPVQVLSPDFVHIPMGQDNSYYNFNDLKGINDRHAAVPKRWFHSYFNRWECLLNGEAWKYLAKVAKEGYMINTEQYLWLHLQAEGVQVRRFSPVSFLSHCTEGPQCQHLYKGTDLGKVRWTPTAKYWTELLESRRTLVDARTSGALMGLDPPLTASLLAQSF</sequence>
<feature type="chain" id="PRO_5032414559" evidence="1">
    <location>
        <begin position="18"/>
        <end position="626"/>
    </location>
</feature>
<evidence type="ECO:0000313" key="2">
    <source>
        <dbReference type="EMBL" id="CAE7338365.1"/>
    </source>
</evidence>
<feature type="signal peptide" evidence="1">
    <location>
        <begin position="1"/>
        <end position="17"/>
    </location>
</feature>
<organism evidence="2 3">
    <name type="scientific">Symbiodinium natans</name>
    <dbReference type="NCBI Taxonomy" id="878477"/>
    <lineage>
        <taxon>Eukaryota</taxon>
        <taxon>Sar</taxon>
        <taxon>Alveolata</taxon>
        <taxon>Dinophyceae</taxon>
        <taxon>Suessiales</taxon>
        <taxon>Symbiodiniaceae</taxon>
        <taxon>Symbiodinium</taxon>
    </lineage>
</organism>
<dbReference type="OrthoDB" id="2016723at2759"/>
<dbReference type="Proteomes" id="UP000604046">
    <property type="component" value="Unassembled WGS sequence"/>
</dbReference>
<dbReference type="AlphaFoldDB" id="A0A812P323"/>
<gene>
    <name evidence="2" type="ORF">SNAT2548_LOCUS17712</name>
</gene>